<proteinExistence type="predicted"/>
<dbReference type="RefSeq" id="WP_382234640.1">
    <property type="nucleotide sequence ID" value="NZ_JBHTCC010000002.1"/>
</dbReference>
<dbReference type="Proteomes" id="UP001596379">
    <property type="component" value="Unassembled WGS sequence"/>
</dbReference>
<evidence type="ECO:0000313" key="1">
    <source>
        <dbReference type="EMBL" id="MFC7299009.1"/>
    </source>
</evidence>
<reference evidence="2" key="1">
    <citation type="journal article" date="2019" name="Int. J. Syst. Evol. Microbiol.">
        <title>The Global Catalogue of Microorganisms (GCM) 10K type strain sequencing project: providing services to taxonomists for standard genome sequencing and annotation.</title>
        <authorList>
            <consortium name="The Broad Institute Genomics Platform"/>
            <consortium name="The Broad Institute Genome Sequencing Center for Infectious Disease"/>
            <person name="Wu L."/>
            <person name="Ma J."/>
        </authorList>
    </citation>
    <scope>NUCLEOTIDE SEQUENCE [LARGE SCALE GENOMIC DNA]</scope>
    <source>
        <strain evidence="2">CCUG 36956</strain>
    </source>
</reference>
<evidence type="ECO:0000313" key="2">
    <source>
        <dbReference type="Proteomes" id="UP001596379"/>
    </source>
</evidence>
<name>A0ABW2J673_9BURK</name>
<dbReference type="EMBL" id="JBHTCC010000002">
    <property type="protein sequence ID" value="MFC7299009.1"/>
    <property type="molecule type" value="Genomic_DNA"/>
</dbReference>
<protein>
    <submittedName>
        <fullName evidence="1">Uncharacterized protein</fullName>
    </submittedName>
</protein>
<accession>A0ABW2J673</accession>
<organism evidence="1 2">
    <name type="scientific">Herminiimonas aquatilis</name>
    <dbReference type="NCBI Taxonomy" id="345342"/>
    <lineage>
        <taxon>Bacteria</taxon>
        <taxon>Pseudomonadati</taxon>
        <taxon>Pseudomonadota</taxon>
        <taxon>Betaproteobacteria</taxon>
        <taxon>Burkholderiales</taxon>
        <taxon>Oxalobacteraceae</taxon>
        <taxon>Herminiimonas</taxon>
    </lineage>
</organism>
<gene>
    <name evidence="1" type="ORF">ACFQO0_11250</name>
</gene>
<sequence length="379" mass="43192">MKLDTMKEKKKKQKSYDLRYPKEICRFDDDFLQDDLAYIQDIKILNTLKQKCEDAKILWEASDQASIYNLSEGYVKGNDPISYVFTRPKQFLVYLHLAISYAKLLASKGRLDRHRSLSVDKQTIGKLYCDSFGKAKFCLERELYTCDMNFSHPFAKLILIRTPDEAVQEIQSANYKREEALFIRASNSDRKIILDTIVEQIALHKNIVLHRFQISTEAIFASSAIVGSNHYKSDLSILYDRISSLSKNNLICAIHSIFPSALSRAGLEGFEGTIGHLALVFSKNALTQDKNFSLSLLNSRFLNNNIAFGAIAMDPTQKGYKNKAIGSVPSLHSCQALEQLADFMTIERRYIRPGFRIPCAPSFTPGLKKQHTLFVKQFK</sequence>
<comment type="caution">
    <text evidence="1">The sequence shown here is derived from an EMBL/GenBank/DDBJ whole genome shotgun (WGS) entry which is preliminary data.</text>
</comment>
<keyword evidence="2" id="KW-1185">Reference proteome</keyword>